<name>A0ACC3DSL0_9PEZI</name>
<organism evidence="1 2">
    <name type="scientific">Coniosporium uncinatum</name>
    <dbReference type="NCBI Taxonomy" id="93489"/>
    <lineage>
        <taxon>Eukaryota</taxon>
        <taxon>Fungi</taxon>
        <taxon>Dikarya</taxon>
        <taxon>Ascomycota</taxon>
        <taxon>Pezizomycotina</taxon>
        <taxon>Dothideomycetes</taxon>
        <taxon>Dothideomycetes incertae sedis</taxon>
        <taxon>Coniosporium</taxon>
    </lineage>
</organism>
<evidence type="ECO:0000313" key="1">
    <source>
        <dbReference type="EMBL" id="KAK3079619.1"/>
    </source>
</evidence>
<keyword evidence="2" id="KW-1185">Reference proteome</keyword>
<dbReference type="EMBL" id="JAWDJW010001024">
    <property type="protein sequence ID" value="KAK3079619.1"/>
    <property type="molecule type" value="Genomic_DNA"/>
</dbReference>
<dbReference type="Proteomes" id="UP001186974">
    <property type="component" value="Unassembled WGS sequence"/>
</dbReference>
<protein>
    <submittedName>
        <fullName evidence="1">Uncharacterized protein</fullName>
    </submittedName>
</protein>
<accession>A0ACC3DSL0</accession>
<comment type="caution">
    <text evidence="1">The sequence shown here is derived from an EMBL/GenBank/DDBJ whole genome shotgun (WGS) entry which is preliminary data.</text>
</comment>
<reference evidence="1" key="1">
    <citation type="submission" date="2024-09" db="EMBL/GenBank/DDBJ databases">
        <title>Black Yeasts Isolated from many extreme environments.</title>
        <authorList>
            <person name="Coleine C."/>
            <person name="Stajich J.E."/>
            <person name="Selbmann L."/>
        </authorList>
    </citation>
    <scope>NUCLEOTIDE SEQUENCE</scope>
    <source>
        <strain evidence="1">CCFEE 5737</strain>
    </source>
</reference>
<gene>
    <name evidence="1" type="ORF">LTS18_004396</name>
</gene>
<evidence type="ECO:0000313" key="2">
    <source>
        <dbReference type="Proteomes" id="UP001186974"/>
    </source>
</evidence>
<sequence>WATDDAVLEKILSPVRDGEDFTTIAQTARESGIGSDKTTTEGPAPAADAQTREEPDTQEQTKVAKRFDDWFKKKHGSPGGEGAPPHRPELTLPLRNLSNPLDDDIIVLDRKNQTYRHPDTRYELPAQQLRLYNRSLRVFVGFFNPEEQTINLRQRLDNTRDMISESSLPFFFDLKREYMHAYSSLIGNAAKRQQHVSLHNNGFWQIIHLPPGEAPTKEGRTPKPIKTRDDMSPQELKEADAWLREQDASSLRQVRAIVTGGTTFFHNKLRERAQKKKLNKKVLAAFERSKMAREDAQGLGALALSHPVPIRALRDTHDDSSFVERNSLTAGSASLHSLSPALTRETRLRSRSKVNTLPNSKSMMTIDALTEGAFPSEDVEIFEAMPEKRTKDPYPLDFYGRSDESIGLGISDSPNEPKSLDAHQAQSKSGTSVSRETYPLRTDPKRTNYPYLTHPNASNESYAYGQQQFLTPPEKQHQRHIPLEPFSEAARVRAESVSTHHSASFGQFARNLLSTAISASAPKPHTPSISHYDPGDPRSSRSHIGTASQTRHVTVLNTEMSKLSEMLQREQLEKSTSSEIQKRRLDEFIGDEAYWFPTFSIGLQEDPDVLKRDEHDLISFLSATYQYEVDCWTDTEYEQLKEDLRTRCSDRFEPCATIPGRPCTVRDGKDAFEKLRRRYEAEREAERQAGEKRRAEEKREATGKAGGVRKCDSEKKRDGASKRKRFWKGAMGRKVAGA</sequence>
<proteinExistence type="predicted"/>
<feature type="non-terminal residue" evidence="1">
    <location>
        <position position="1"/>
    </location>
</feature>